<dbReference type="PANTHER" id="PTHR15852">
    <property type="entry name" value="PLASTID TRANSCRIPTIONALLY ACTIVE PROTEIN"/>
    <property type="match status" value="1"/>
</dbReference>
<name>A0A833QHY0_9POAL</name>
<dbReference type="InterPro" id="IPR036410">
    <property type="entry name" value="HSP_DnaJ_Cys-rich_dom_sf"/>
</dbReference>
<dbReference type="SUPFAM" id="SSF57938">
    <property type="entry name" value="DnaJ/Hsp40 cysteine-rich domain"/>
    <property type="match status" value="1"/>
</dbReference>
<dbReference type="AlphaFoldDB" id="A0A833QHY0"/>
<proteinExistence type="predicted"/>
<evidence type="ECO:0000313" key="2">
    <source>
        <dbReference type="Proteomes" id="UP000623129"/>
    </source>
</evidence>
<dbReference type="PANTHER" id="PTHR15852:SF13">
    <property type="entry name" value="DNAJ_HSP40 CYSTEINE-RICH DOMAIN SUPERFAMILY PROTEIN"/>
    <property type="match status" value="1"/>
</dbReference>
<dbReference type="Proteomes" id="UP000623129">
    <property type="component" value="Unassembled WGS sequence"/>
</dbReference>
<keyword evidence="2" id="KW-1185">Reference proteome</keyword>
<comment type="caution">
    <text evidence="1">The sequence shown here is derived from an EMBL/GenBank/DDBJ whole genome shotgun (WGS) entry which is preliminary data.</text>
</comment>
<reference evidence="1" key="1">
    <citation type="submission" date="2020-01" db="EMBL/GenBank/DDBJ databases">
        <title>Genome sequence of Kobresia littledalei, the first chromosome-level genome in the family Cyperaceae.</title>
        <authorList>
            <person name="Qu G."/>
        </authorList>
    </citation>
    <scope>NUCLEOTIDE SEQUENCE</scope>
    <source>
        <strain evidence="1">C.B.Clarke</strain>
        <tissue evidence="1">Leaf</tissue>
    </source>
</reference>
<dbReference type="EMBL" id="SWLB01000024">
    <property type="protein sequence ID" value="KAF3323034.1"/>
    <property type="molecule type" value="Genomic_DNA"/>
</dbReference>
<gene>
    <name evidence="1" type="ORF">FCM35_KLT13023</name>
</gene>
<dbReference type="OrthoDB" id="1861518at2759"/>
<sequence>MEVSIGSPPISSPSPLILHRNLRFCRKFTIGFQSTTNYGVVRPTQSAIRSNSFQVRASLINGIQRSKSSLESLFCYDKPVPEEKIEKPVGTSLSKKDIGNKPPCTNCHVKGAVLCTTCNGSGLYVDSILESQGIIVKVRCLGCGGTGNIMCSKCGGRGHMGSD</sequence>
<protein>
    <recommendedName>
        <fullName evidence="3">DnaJ/Hsp40 cysteine-rich domain superfamily protein</fullName>
    </recommendedName>
</protein>
<organism evidence="1 2">
    <name type="scientific">Carex littledalei</name>
    <dbReference type="NCBI Taxonomy" id="544730"/>
    <lineage>
        <taxon>Eukaryota</taxon>
        <taxon>Viridiplantae</taxon>
        <taxon>Streptophyta</taxon>
        <taxon>Embryophyta</taxon>
        <taxon>Tracheophyta</taxon>
        <taxon>Spermatophyta</taxon>
        <taxon>Magnoliopsida</taxon>
        <taxon>Liliopsida</taxon>
        <taxon>Poales</taxon>
        <taxon>Cyperaceae</taxon>
        <taxon>Cyperoideae</taxon>
        <taxon>Cariceae</taxon>
        <taxon>Carex</taxon>
        <taxon>Carex subgen. Euthyceras</taxon>
    </lineage>
</organism>
<accession>A0A833QHY0</accession>
<evidence type="ECO:0008006" key="3">
    <source>
        <dbReference type="Google" id="ProtNLM"/>
    </source>
</evidence>
<evidence type="ECO:0000313" key="1">
    <source>
        <dbReference type="EMBL" id="KAF3323034.1"/>
    </source>
</evidence>